<reference evidence="2" key="1">
    <citation type="submission" date="2014-09" db="EMBL/GenBank/DDBJ databases">
        <authorList>
            <person name="Magalhaes I.L.F."/>
            <person name="Oliveira U."/>
            <person name="Santos F.R."/>
            <person name="Vidigal T.H.D.A."/>
            <person name="Brescovit A.D."/>
            <person name="Santos A.J."/>
        </authorList>
    </citation>
    <scope>NUCLEOTIDE SEQUENCE</scope>
    <source>
        <tissue evidence="2">Shoot tissue taken approximately 20 cm above the soil surface</tissue>
    </source>
</reference>
<protein>
    <submittedName>
        <fullName evidence="2">Uncharacterized protein</fullName>
    </submittedName>
</protein>
<name>A0A0A9AGM3_ARUDO</name>
<organism evidence="2">
    <name type="scientific">Arundo donax</name>
    <name type="common">Giant reed</name>
    <name type="synonym">Donax arundinaceus</name>
    <dbReference type="NCBI Taxonomy" id="35708"/>
    <lineage>
        <taxon>Eukaryota</taxon>
        <taxon>Viridiplantae</taxon>
        <taxon>Streptophyta</taxon>
        <taxon>Embryophyta</taxon>
        <taxon>Tracheophyta</taxon>
        <taxon>Spermatophyta</taxon>
        <taxon>Magnoliopsida</taxon>
        <taxon>Liliopsida</taxon>
        <taxon>Poales</taxon>
        <taxon>Poaceae</taxon>
        <taxon>PACMAD clade</taxon>
        <taxon>Arundinoideae</taxon>
        <taxon>Arundineae</taxon>
        <taxon>Arundo</taxon>
    </lineage>
</organism>
<sequence>MRHLGVNFFRQFKTKRLMDILKKLYKQNQRSKFNMIWSKLDKLTMNHVKEIKKIPPPGGEDEPKGLDPLPNGLKDTTRRRRGDRGSSASQIGSSMSQ</sequence>
<feature type="compositionally biased region" description="Low complexity" evidence="1">
    <location>
        <begin position="85"/>
        <end position="97"/>
    </location>
</feature>
<evidence type="ECO:0000256" key="1">
    <source>
        <dbReference type="SAM" id="MobiDB-lite"/>
    </source>
</evidence>
<feature type="region of interest" description="Disordered" evidence="1">
    <location>
        <begin position="51"/>
        <end position="97"/>
    </location>
</feature>
<reference evidence="2" key="2">
    <citation type="journal article" date="2015" name="Data Brief">
        <title>Shoot transcriptome of the giant reed, Arundo donax.</title>
        <authorList>
            <person name="Barrero R.A."/>
            <person name="Guerrero F.D."/>
            <person name="Moolhuijzen P."/>
            <person name="Goolsby J.A."/>
            <person name="Tidwell J."/>
            <person name="Bellgard S.E."/>
            <person name="Bellgard M.I."/>
        </authorList>
    </citation>
    <scope>NUCLEOTIDE SEQUENCE</scope>
    <source>
        <tissue evidence="2">Shoot tissue taken approximately 20 cm above the soil surface</tissue>
    </source>
</reference>
<proteinExistence type="predicted"/>
<evidence type="ECO:0000313" key="2">
    <source>
        <dbReference type="EMBL" id="JAD50306.1"/>
    </source>
</evidence>
<dbReference type="EMBL" id="GBRH01247589">
    <property type="protein sequence ID" value="JAD50306.1"/>
    <property type="molecule type" value="Transcribed_RNA"/>
</dbReference>
<dbReference type="AlphaFoldDB" id="A0A0A9AGM3"/>
<accession>A0A0A9AGM3</accession>